<feature type="compositionally biased region" description="Basic and acidic residues" evidence="1">
    <location>
        <begin position="19"/>
        <end position="35"/>
    </location>
</feature>
<dbReference type="Proteomes" id="UP000042997">
    <property type="component" value="Unassembled WGS sequence"/>
</dbReference>
<evidence type="ECO:0000313" key="2">
    <source>
        <dbReference type="EMBL" id="CDZ91911.1"/>
    </source>
</evidence>
<feature type="region of interest" description="Disordered" evidence="1">
    <location>
        <begin position="19"/>
        <end position="55"/>
    </location>
</feature>
<name>A0A098BW15_9NOCA</name>
<dbReference type="RefSeq" id="WP_010596559.1">
    <property type="nucleotide sequence ID" value="NZ_CP023714.1"/>
</dbReference>
<evidence type="ECO:0000313" key="3">
    <source>
        <dbReference type="Proteomes" id="UP000042997"/>
    </source>
</evidence>
<proteinExistence type="predicted"/>
<accession>A0A098BW15</accession>
<dbReference type="EMBL" id="CCSD01000104">
    <property type="protein sequence ID" value="CDZ91911.1"/>
    <property type="molecule type" value="Genomic_DNA"/>
</dbReference>
<dbReference type="GeneID" id="66836479"/>
<reference evidence="2 3" key="1">
    <citation type="journal article" date="2014" name="Genome Announc.">
        <title>Draft Genome Sequence of Propane- and Butane-Oxidizing Actinobacterium Rhodococcus ruber IEGM 231.</title>
        <authorList>
            <person name="Ivshina I.B."/>
            <person name="Kuyukina M.S."/>
            <person name="Krivoruchko A.V."/>
            <person name="Barbe V."/>
            <person name="Fischer C."/>
        </authorList>
    </citation>
    <scope>NUCLEOTIDE SEQUENCE [LARGE SCALE GENOMIC DNA]</scope>
</reference>
<organism evidence="2 3">
    <name type="scientific">Rhodococcus ruber</name>
    <dbReference type="NCBI Taxonomy" id="1830"/>
    <lineage>
        <taxon>Bacteria</taxon>
        <taxon>Bacillati</taxon>
        <taxon>Actinomycetota</taxon>
        <taxon>Actinomycetes</taxon>
        <taxon>Mycobacteriales</taxon>
        <taxon>Nocardiaceae</taxon>
        <taxon>Rhodococcus</taxon>
    </lineage>
</organism>
<dbReference type="InterPro" id="IPR035172">
    <property type="entry name" value="DUF5302"/>
</dbReference>
<dbReference type="Pfam" id="PF17227">
    <property type="entry name" value="DUF5302"/>
    <property type="match status" value="1"/>
</dbReference>
<evidence type="ECO:0000256" key="1">
    <source>
        <dbReference type="SAM" id="MobiDB-lite"/>
    </source>
</evidence>
<protein>
    <submittedName>
        <fullName evidence="2">Uncharacterized protein</fullName>
    </submittedName>
</protein>
<dbReference type="AlphaFoldDB" id="A0A098BW15"/>
<sequence>MHEPNEERIAEQFRAALERKNQHARRGTDHLDGRAKAQAPHGSADHRRNFRRKSG</sequence>
<gene>
    <name evidence="2" type="ORF">RHRU231_890009</name>
</gene>